<evidence type="ECO:0000313" key="3">
    <source>
        <dbReference type="EMBL" id="GGH89114.1"/>
    </source>
</evidence>
<dbReference type="InterPro" id="IPR025052">
    <property type="entry name" value="DUF3967"/>
</dbReference>
<protein>
    <submittedName>
        <fullName evidence="3">DNA-binding protein</fullName>
    </submittedName>
</protein>
<accession>A0A8J3A198</accession>
<dbReference type="AlphaFoldDB" id="A0A8J3A198"/>
<evidence type="ECO:0000256" key="1">
    <source>
        <dbReference type="SAM" id="Coils"/>
    </source>
</evidence>
<dbReference type="Proteomes" id="UP000656813">
    <property type="component" value="Unassembled WGS sequence"/>
</dbReference>
<feature type="domain" description="DUF3967" evidence="2">
    <location>
        <begin position="117"/>
        <end position="151"/>
    </location>
</feature>
<dbReference type="RefSeq" id="WP_188499450.1">
    <property type="nucleotide sequence ID" value="NZ_BMFV01000069.1"/>
</dbReference>
<reference evidence="3" key="1">
    <citation type="journal article" date="2014" name="Int. J. Syst. Evol. Microbiol.">
        <title>Complete genome sequence of Corynebacterium casei LMG S-19264T (=DSM 44701T), isolated from a smear-ripened cheese.</title>
        <authorList>
            <consortium name="US DOE Joint Genome Institute (JGI-PGF)"/>
            <person name="Walter F."/>
            <person name="Albersmeier A."/>
            <person name="Kalinowski J."/>
            <person name="Ruckert C."/>
        </authorList>
    </citation>
    <scope>NUCLEOTIDE SEQUENCE</scope>
    <source>
        <strain evidence="3">CGMCC 1.12777</strain>
    </source>
</reference>
<organism evidence="3 4">
    <name type="scientific">Pullulanibacillus pueri</name>
    <dbReference type="NCBI Taxonomy" id="1437324"/>
    <lineage>
        <taxon>Bacteria</taxon>
        <taxon>Bacillati</taxon>
        <taxon>Bacillota</taxon>
        <taxon>Bacilli</taxon>
        <taxon>Bacillales</taxon>
        <taxon>Sporolactobacillaceae</taxon>
        <taxon>Pullulanibacillus</taxon>
    </lineage>
</organism>
<dbReference type="Pfam" id="PF13152">
    <property type="entry name" value="DUF3967"/>
    <property type="match status" value="1"/>
</dbReference>
<comment type="caution">
    <text evidence="3">The sequence shown here is derived from an EMBL/GenBank/DDBJ whole genome shotgun (WGS) entry which is preliminary data.</text>
</comment>
<keyword evidence="1" id="KW-0175">Coiled coil</keyword>
<dbReference type="InterPro" id="IPR009061">
    <property type="entry name" value="DNA-bd_dom_put_sf"/>
</dbReference>
<name>A0A8J3A198_9BACL</name>
<proteinExistence type="predicted"/>
<keyword evidence="3" id="KW-0238">DNA-binding</keyword>
<dbReference type="GO" id="GO:0003677">
    <property type="term" value="F:DNA binding"/>
    <property type="evidence" value="ECO:0007669"/>
    <property type="project" value="UniProtKB-KW"/>
</dbReference>
<gene>
    <name evidence="3" type="ORF">GCM10007096_42970</name>
</gene>
<dbReference type="SUPFAM" id="SSF46955">
    <property type="entry name" value="Putative DNA-binding domain"/>
    <property type="match status" value="1"/>
</dbReference>
<keyword evidence="4" id="KW-1185">Reference proteome</keyword>
<dbReference type="EMBL" id="BMFV01000069">
    <property type="protein sequence ID" value="GGH89114.1"/>
    <property type="molecule type" value="Genomic_DNA"/>
</dbReference>
<dbReference type="Gene3D" id="1.10.1660.10">
    <property type="match status" value="1"/>
</dbReference>
<reference evidence="3" key="2">
    <citation type="submission" date="2020-09" db="EMBL/GenBank/DDBJ databases">
        <authorList>
            <person name="Sun Q."/>
            <person name="Zhou Y."/>
        </authorList>
    </citation>
    <scope>NUCLEOTIDE SEQUENCE</scope>
    <source>
        <strain evidence="3">CGMCC 1.12777</strain>
    </source>
</reference>
<feature type="coiled-coil region" evidence="1">
    <location>
        <begin position="115"/>
        <end position="145"/>
    </location>
</feature>
<sequence>MGDAIKTYSTKEVAKRLLIESVTVRKYAGMLEEKGYVFKKNDRGWRVFIEDDIRAMEHLLMMKSNGQSLEKSVDHIATLYRSHLSIAQPDMTLQADNNTLLEFIKRQEEFNQALLKRLDQRDQNLMAVLREIQEAKQKIAATKQKKWWKFWIKV</sequence>
<evidence type="ECO:0000313" key="4">
    <source>
        <dbReference type="Proteomes" id="UP000656813"/>
    </source>
</evidence>
<evidence type="ECO:0000259" key="2">
    <source>
        <dbReference type="Pfam" id="PF13152"/>
    </source>
</evidence>